<evidence type="ECO:0000259" key="12">
    <source>
        <dbReference type="PROSITE" id="PS51085"/>
    </source>
</evidence>
<organism evidence="16 17">
    <name type="scientific">Candidatus Saccharicenans subterraneus</name>
    <dbReference type="NCBI Taxonomy" id="2508984"/>
    <lineage>
        <taxon>Bacteria</taxon>
        <taxon>Candidatus Aminicenantota</taxon>
        <taxon>Candidatus Aminicenantia</taxon>
        <taxon>Candidatus Aminicenantales</taxon>
        <taxon>Candidatus Saccharicenantaceae</taxon>
        <taxon>Candidatus Saccharicenans</taxon>
    </lineage>
</organism>
<evidence type="ECO:0000313" key="16">
    <source>
        <dbReference type="EMBL" id="RFT15047.1"/>
    </source>
</evidence>
<dbReference type="InterPro" id="IPR001041">
    <property type="entry name" value="2Fe-2S_ferredoxin-type"/>
</dbReference>
<evidence type="ECO:0000256" key="2">
    <source>
        <dbReference type="ARBA" id="ARBA00002378"/>
    </source>
</evidence>
<dbReference type="InterPro" id="IPR036010">
    <property type="entry name" value="2Fe-2S_ferredoxin-like_sf"/>
</dbReference>
<dbReference type="Gene3D" id="3.30.200.210">
    <property type="match status" value="1"/>
</dbReference>
<dbReference type="PROSITE" id="PS51379">
    <property type="entry name" value="4FE4S_FER_2"/>
    <property type="match status" value="2"/>
</dbReference>
<dbReference type="FunFam" id="3.30.70.20:FF:000035">
    <property type="entry name" value="Iron hydrogenase 1"/>
    <property type="match status" value="1"/>
</dbReference>
<dbReference type="Pfam" id="PF00384">
    <property type="entry name" value="Molybdopterin"/>
    <property type="match status" value="1"/>
</dbReference>
<comment type="caution">
    <text evidence="16">The sequence shown here is derived from an EMBL/GenBank/DDBJ whole genome shotgun (WGS) entry which is preliminary data.</text>
</comment>
<dbReference type="GO" id="GO:0042773">
    <property type="term" value="P:ATP synthesis coupled electron transport"/>
    <property type="evidence" value="ECO:0007669"/>
    <property type="project" value="InterPro"/>
</dbReference>
<feature type="domain" description="4Fe-4S His(Cys)3-ligated-type" evidence="15">
    <location>
        <begin position="82"/>
        <end position="146"/>
    </location>
</feature>
<dbReference type="CDD" id="cd00207">
    <property type="entry name" value="fer2"/>
    <property type="match status" value="1"/>
</dbReference>
<keyword evidence="3" id="KW-0004">4Fe-4S</keyword>
<dbReference type="Gene3D" id="3.30.70.20">
    <property type="match status" value="1"/>
</dbReference>
<sequence length="839" mass="92711">MPEPVIKLKINGMAVEARPGMTVLECARSHGLFIPSLCDLEGLPAFAGCRLCLVEIERRPHRSPACQTLVEEGMEIVTSSPELEELRLATFELILSEHPYFCLMCQEKPNCQELKTTMVKALEPGGCLFCPKDGACELQRVAEYLKLRRVAYEFEDRGRPLWQSDPFITHNPNLCILCGRCVRVCSEVRGENVLSFIGRGPRTAIGTFLERSLRESDCSFCGACLDVCPVAAFSERGVTAARRQKIYEHSFICPLCSSTCELKAEYLEDGRLRRILPESSGGPVHGLACARGRFGLREIGDLMREELFPVLKRDGREQSVSWDEALAAAGSLLKKYRPEEIALVSSGPATADTLLAFSQLGHLLRADNLYYFYPEAFLEKMAAFEKQQGIEIGKKVDFKELERYRTFVLVDTDLKSEALAFWLEVKKELREGARLLVLDSGLNGCGQTADVNLRCLPGMEAEALLALLKRVVLKSPRLSFYPGYHHLLDELNLWPQEQLTRESGLGEAELDLAAEILLSSSPALFIFGQRFLRQPGWVENLAALWNLQLRLEAGLLPVTGKANELLIPGFKNIFGLKTLAGTEEIEEAIRAGRIKALYVLGGLPLEEKPELLIVQTPWKTGLALKADIFLPSASCLESDSLLVDLAGNIRSSTLELRIPEREMKPADVNIISRLAGTLGFRLEIEGYRGILDSILNEEPAGNSGGSLSYLTLSSILKKPGDSTGPEIGRAGRPEVLEVIVGDNLDHYGGLAMAGLSPGFRAIRNPDWLWLNPRDGDRLGLREGQEVALETAWGNLDLEVKYSSGLRPGTAFISPVPDSSLKLRLYGQGIIKGTVRIKNE</sequence>
<dbReference type="PROSITE" id="PS51839">
    <property type="entry name" value="4FE4S_HC3"/>
    <property type="match status" value="1"/>
</dbReference>
<gene>
    <name evidence="16" type="ORF">OP8BY_0678</name>
</gene>
<feature type="domain" description="2Fe-2S ferredoxin-type" evidence="12">
    <location>
        <begin position="4"/>
        <end position="82"/>
    </location>
</feature>
<dbReference type="SUPFAM" id="SSF50692">
    <property type="entry name" value="ADC-like"/>
    <property type="match status" value="1"/>
</dbReference>
<evidence type="ECO:0000256" key="11">
    <source>
        <dbReference type="ARBA" id="ARBA00034078"/>
    </source>
</evidence>
<dbReference type="SMART" id="SM00926">
    <property type="entry name" value="Molybdop_Fe4S4"/>
    <property type="match status" value="1"/>
</dbReference>
<dbReference type="InterPro" id="IPR006657">
    <property type="entry name" value="MoPterin_dinucl-bd_dom"/>
</dbReference>
<dbReference type="InterPro" id="IPR054351">
    <property type="entry name" value="NADH_UbQ_OxRdtase_ferredoxin"/>
</dbReference>
<keyword evidence="8" id="KW-0408">Iron</keyword>
<dbReference type="Pfam" id="PF13510">
    <property type="entry name" value="Fer2_4"/>
    <property type="match status" value="1"/>
</dbReference>
<evidence type="ECO:0000256" key="8">
    <source>
        <dbReference type="ARBA" id="ARBA00023004"/>
    </source>
</evidence>
<comment type="cofactor">
    <cofactor evidence="11">
        <name>[2Fe-2S] cluster</name>
        <dbReference type="ChEBI" id="CHEBI:190135"/>
    </cofactor>
</comment>
<evidence type="ECO:0000259" key="13">
    <source>
        <dbReference type="PROSITE" id="PS51379"/>
    </source>
</evidence>
<dbReference type="Pfam" id="PF01568">
    <property type="entry name" value="Molydop_binding"/>
    <property type="match status" value="1"/>
</dbReference>
<reference evidence="16 17" key="1">
    <citation type="submission" date="2018-08" db="EMBL/GenBank/DDBJ databases">
        <title>Genome analysis of the thermophilic bacterium of the candidate phylum Aminicenantes from deep subsurface aquifer revealed its physiology and ecological role.</title>
        <authorList>
            <person name="Kadnikov V.V."/>
            <person name="Mardanov A.V."/>
            <person name="Beletsky A.V."/>
            <person name="Karnachuk O.V."/>
            <person name="Ravin N.V."/>
        </authorList>
    </citation>
    <scope>NUCLEOTIDE SEQUENCE [LARGE SCALE GENOMIC DNA]</scope>
    <source>
        <strain evidence="16">BY38</strain>
    </source>
</reference>
<dbReference type="PROSITE" id="PS51085">
    <property type="entry name" value="2FE2S_FER_2"/>
    <property type="match status" value="1"/>
</dbReference>
<keyword evidence="5" id="KW-0874">Quinone</keyword>
<evidence type="ECO:0000256" key="1">
    <source>
        <dbReference type="ARBA" id="ARBA00001966"/>
    </source>
</evidence>
<dbReference type="CDD" id="cd00368">
    <property type="entry name" value="Molybdopterin-Binding"/>
    <property type="match status" value="1"/>
</dbReference>
<dbReference type="PANTHER" id="PTHR43105">
    <property type="entry name" value="RESPIRATORY NITRATE REDUCTASE"/>
    <property type="match status" value="1"/>
</dbReference>
<keyword evidence="9" id="KW-0411">Iron-sulfur</keyword>
<dbReference type="SUPFAM" id="SSF54292">
    <property type="entry name" value="2Fe-2S ferredoxin-like"/>
    <property type="match status" value="1"/>
</dbReference>
<evidence type="ECO:0000259" key="14">
    <source>
        <dbReference type="PROSITE" id="PS51669"/>
    </source>
</evidence>
<dbReference type="GO" id="GO:0048038">
    <property type="term" value="F:quinone binding"/>
    <property type="evidence" value="ECO:0007669"/>
    <property type="project" value="UniProtKB-KW"/>
</dbReference>
<dbReference type="GO" id="GO:0046872">
    <property type="term" value="F:metal ion binding"/>
    <property type="evidence" value="ECO:0007669"/>
    <property type="project" value="UniProtKB-KW"/>
</dbReference>
<evidence type="ECO:0000256" key="6">
    <source>
        <dbReference type="ARBA" id="ARBA00022723"/>
    </source>
</evidence>
<dbReference type="PANTHER" id="PTHR43105:SF10">
    <property type="entry name" value="NADH-QUINONE OXIDOREDUCTASE SUBUNIT G"/>
    <property type="match status" value="1"/>
</dbReference>
<dbReference type="GO" id="GO:0003954">
    <property type="term" value="F:NADH dehydrogenase activity"/>
    <property type="evidence" value="ECO:0007669"/>
    <property type="project" value="TreeGrafter"/>
</dbReference>
<evidence type="ECO:0000256" key="7">
    <source>
        <dbReference type="ARBA" id="ARBA00022737"/>
    </source>
</evidence>
<protein>
    <submittedName>
        <fullName evidence="16">Formate dehydrogenase subunit alpha, molibdopterin-dependent</fullName>
    </submittedName>
</protein>
<dbReference type="Pfam" id="PF04879">
    <property type="entry name" value="Molybdop_Fe4S4"/>
    <property type="match status" value="1"/>
</dbReference>
<dbReference type="InterPro" id="IPR009010">
    <property type="entry name" value="Asp_de-COase-like_dom_sf"/>
</dbReference>
<comment type="cofactor">
    <cofactor evidence="1">
        <name>[4Fe-4S] cluster</name>
        <dbReference type="ChEBI" id="CHEBI:49883"/>
    </cofactor>
</comment>
<dbReference type="Gene3D" id="2.40.40.20">
    <property type="match status" value="1"/>
</dbReference>
<dbReference type="InterPro" id="IPR017900">
    <property type="entry name" value="4Fe4S_Fe_S_CS"/>
</dbReference>
<dbReference type="PROSITE" id="PS51669">
    <property type="entry name" value="4FE4S_MOW_BIS_MGD"/>
    <property type="match status" value="1"/>
</dbReference>
<evidence type="ECO:0000256" key="4">
    <source>
        <dbReference type="ARBA" id="ARBA00022714"/>
    </source>
</evidence>
<dbReference type="InterPro" id="IPR000283">
    <property type="entry name" value="NADH_UbQ_OxRdtase_75kDa_su_CS"/>
</dbReference>
<keyword evidence="7" id="KW-0677">Repeat</keyword>
<dbReference type="PROSITE" id="PS00641">
    <property type="entry name" value="COMPLEX1_75K_1"/>
    <property type="match status" value="1"/>
</dbReference>
<evidence type="ECO:0000313" key="17">
    <source>
        <dbReference type="Proteomes" id="UP000257323"/>
    </source>
</evidence>
<keyword evidence="10" id="KW-0830">Ubiquinone</keyword>
<dbReference type="InterPro" id="IPR017896">
    <property type="entry name" value="4Fe4S_Fe-S-bd"/>
</dbReference>
<evidence type="ECO:0000256" key="10">
    <source>
        <dbReference type="ARBA" id="ARBA00023075"/>
    </source>
</evidence>
<dbReference type="GO" id="GO:0051539">
    <property type="term" value="F:4 iron, 4 sulfur cluster binding"/>
    <property type="evidence" value="ECO:0007669"/>
    <property type="project" value="UniProtKB-KW"/>
</dbReference>
<dbReference type="Proteomes" id="UP000257323">
    <property type="component" value="Unassembled WGS sequence"/>
</dbReference>
<dbReference type="GO" id="GO:0051537">
    <property type="term" value="F:2 iron, 2 sulfur cluster binding"/>
    <property type="evidence" value="ECO:0007669"/>
    <property type="project" value="UniProtKB-KW"/>
</dbReference>
<dbReference type="InterPro" id="IPR006963">
    <property type="entry name" value="Mopterin_OxRdtase_4Fe-4S_dom"/>
</dbReference>
<evidence type="ECO:0000256" key="5">
    <source>
        <dbReference type="ARBA" id="ARBA00022719"/>
    </source>
</evidence>
<proteinExistence type="predicted"/>
<dbReference type="InterPro" id="IPR019574">
    <property type="entry name" value="NADH_UbQ_OxRdtase_Gsu_4Fe4S-bd"/>
</dbReference>
<comment type="function">
    <text evidence="2">NDH-1 shuttles electrons from NADH, via FMN and iron-sulfur (Fe-S) centers, to quinones in the respiratory chain. The immediate electron acceptor for the enzyme in this species is believed to be ubiquinone. Couples the redox reaction to proton translocation (for every two electrons transferred, four hydrogen ions are translocated across the cytoplasmic membrane), and thus conserves the redox energy in a proton gradient.</text>
</comment>
<name>A0A3E2BK84_9BACT</name>
<dbReference type="InterPro" id="IPR050123">
    <property type="entry name" value="Prok_molybdopt-oxidoreductase"/>
</dbReference>
<evidence type="ECO:0000259" key="15">
    <source>
        <dbReference type="PROSITE" id="PS51839"/>
    </source>
</evidence>
<keyword evidence="4" id="KW-0001">2Fe-2S</keyword>
<evidence type="ECO:0000256" key="9">
    <source>
        <dbReference type="ARBA" id="ARBA00023014"/>
    </source>
</evidence>
<feature type="domain" description="4Fe-4S ferredoxin-type" evidence="13">
    <location>
        <begin position="166"/>
        <end position="185"/>
    </location>
</feature>
<dbReference type="InterPro" id="IPR006656">
    <property type="entry name" value="Mopterin_OxRdtase"/>
</dbReference>
<dbReference type="SUPFAM" id="SSF54862">
    <property type="entry name" value="4Fe-4S ferredoxins"/>
    <property type="match status" value="1"/>
</dbReference>
<dbReference type="Gene3D" id="3.10.20.740">
    <property type="match status" value="1"/>
</dbReference>
<dbReference type="Pfam" id="PF22117">
    <property type="entry name" value="Fer4_Nqo3"/>
    <property type="match status" value="1"/>
</dbReference>
<dbReference type="GO" id="GO:0016020">
    <property type="term" value="C:membrane"/>
    <property type="evidence" value="ECO:0007669"/>
    <property type="project" value="InterPro"/>
</dbReference>
<feature type="domain" description="4Fe-4S Mo/W bis-MGD-type" evidence="14">
    <location>
        <begin position="246"/>
        <end position="303"/>
    </location>
</feature>
<dbReference type="EMBL" id="QUAH01000013">
    <property type="protein sequence ID" value="RFT15047.1"/>
    <property type="molecule type" value="Genomic_DNA"/>
</dbReference>
<dbReference type="GO" id="GO:0008137">
    <property type="term" value="F:NADH dehydrogenase (ubiquinone) activity"/>
    <property type="evidence" value="ECO:0007669"/>
    <property type="project" value="InterPro"/>
</dbReference>
<evidence type="ECO:0000256" key="3">
    <source>
        <dbReference type="ARBA" id="ARBA00022485"/>
    </source>
</evidence>
<dbReference type="AlphaFoldDB" id="A0A3E2BK84"/>
<feature type="domain" description="4Fe-4S ferredoxin-type" evidence="13">
    <location>
        <begin position="209"/>
        <end position="238"/>
    </location>
</feature>
<dbReference type="SMART" id="SM00929">
    <property type="entry name" value="NADH-G_4Fe-4S_3"/>
    <property type="match status" value="1"/>
</dbReference>
<dbReference type="GO" id="GO:0043546">
    <property type="term" value="F:molybdopterin cofactor binding"/>
    <property type="evidence" value="ECO:0007669"/>
    <property type="project" value="InterPro"/>
</dbReference>
<dbReference type="SUPFAM" id="SSF53706">
    <property type="entry name" value="Formate dehydrogenase/DMSO reductase, domains 1-3"/>
    <property type="match status" value="1"/>
</dbReference>
<dbReference type="Gene3D" id="3.40.50.740">
    <property type="match status" value="1"/>
</dbReference>
<keyword evidence="6" id="KW-0479">Metal-binding</keyword>
<accession>A0A3E2BK84</accession>
<dbReference type="PROSITE" id="PS00198">
    <property type="entry name" value="4FE4S_FER_1"/>
    <property type="match status" value="1"/>
</dbReference>